<reference evidence="2 3" key="1">
    <citation type="submission" date="2018-07" db="EMBL/GenBank/DDBJ databases">
        <title>Thalassococcus profundi sp. nov., a marine bacterium isolated from deep seawater of Okinawa Trough.</title>
        <authorList>
            <person name="Yu M."/>
        </authorList>
    </citation>
    <scope>NUCLEOTIDE SEQUENCE [LARGE SCALE GENOMIC DNA]</scope>
    <source>
        <strain evidence="2 3">WRAS1</strain>
    </source>
</reference>
<comment type="caution">
    <text evidence="2">The sequence shown here is derived from an EMBL/GenBank/DDBJ whole genome shotgun (WGS) entry which is preliminary data.</text>
</comment>
<dbReference type="EMBL" id="QPMK01000014">
    <property type="protein sequence ID" value="RDD65235.1"/>
    <property type="molecule type" value="Genomic_DNA"/>
</dbReference>
<dbReference type="RefSeq" id="WP_114512054.1">
    <property type="nucleotide sequence ID" value="NZ_QPMK01000014.1"/>
</dbReference>
<dbReference type="Pfam" id="PF16242">
    <property type="entry name" value="Pyrid_ox_like"/>
    <property type="match status" value="1"/>
</dbReference>
<protein>
    <submittedName>
        <fullName evidence="2">General stress protein</fullName>
    </submittedName>
</protein>
<dbReference type="PANTHER" id="PTHR34818">
    <property type="entry name" value="PROTEIN BLI-3"/>
    <property type="match status" value="1"/>
</dbReference>
<keyword evidence="3" id="KW-1185">Reference proteome</keyword>
<organism evidence="2 3">
    <name type="scientific">Thalassococcus profundi</name>
    <dbReference type="NCBI Taxonomy" id="2282382"/>
    <lineage>
        <taxon>Bacteria</taxon>
        <taxon>Pseudomonadati</taxon>
        <taxon>Pseudomonadota</taxon>
        <taxon>Alphaproteobacteria</taxon>
        <taxon>Rhodobacterales</taxon>
        <taxon>Roseobacteraceae</taxon>
        <taxon>Thalassococcus</taxon>
    </lineage>
</organism>
<name>A0A369TLD8_9RHOB</name>
<evidence type="ECO:0000313" key="2">
    <source>
        <dbReference type="EMBL" id="RDD65235.1"/>
    </source>
</evidence>
<evidence type="ECO:0000259" key="1">
    <source>
        <dbReference type="Pfam" id="PF16242"/>
    </source>
</evidence>
<dbReference type="PANTHER" id="PTHR34818:SF1">
    <property type="entry name" value="PROTEIN BLI-3"/>
    <property type="match status" value="1"/>
</dbReference>
<dbReference type="SUPFAM" id="SSF50475">
    <property type="entry name" value="FMN-binding split barrel"/>
    <property type="match status" value="1"/>
</dbReference>
<dbReference type="Proteomes" id="UP000253977">
    <property type="component" value="Unassembled WGS sequence"/>
</dbReference>
<dbReference type="InterPro" id="IPR052917">
    <property type="entry name" value="Stress-Dev_Protein"/>
</dbReference>
<feature type="domain" description="General stress protein FMN-binding split barrel" evidence="1">
    <location>
        <begin position="7"/>
        <end position="147"/>
    </location>
</feature>
<dbReference type="InterPro" id="IPR038725">
    <property type="entry name" value="YdaG_split_barrel_FMN-bd"/>
</dbReference>
<accession>A0A369TLD8</accession>
<dbReference type="AlphaFoldDB" id="A0A369TLD8"/>
<sequence>MTDDLKTAFWNRIGDVQAGMLGAGGARHVPMSPYADKDNTALWFITAKDTDIAQAAETSAEANFVVADPKANLYASIDGQVTQVNDSAKLDELWSAVAAAWFEDGRKDDDIRLVRMTLSKAEVWATTGAAGFLYEIAKANVTDDTPDAGEHGTVSFI</sequence>
<gene>
    <name evidence="2" type="ORF">DU478_16390</name>
</gene>
<proteinExistence type="predicted"/>
<dbReference type="Gene3D" id="2.30.110.10">
    <property type="entry name" value="Electron Transport, Fmn-binding Protein, Chain A"/>
    <property type="match status" value="1"/>
</dbReference>
<dbReference type="InterPro" id="IPR012349">
    <property type="entry name" value="Split_barrel_FMN-bd"/>
</dbReference>
<dbReference type="OrthoDB" id="1432662at2"/>
<evidence type="ECO:0000313" key="3">
    <source>
        <dbReference type="Proteomes" id="UP000253977"/>
    </source>
</evidence>